<keyword evidence="1" id="KW-0812">Transmembrane</keyword>
<gene>
    <name evidence="2" type="ORF">SD37_23385</name>
</gene>
<dbReference type="STRING" id="31958.SD37_23385"/>
<keyword evidence="3" id="KW-1185">Reference proteome</keyword>
<reference evidence="2 3" key="1">
    <citation type="journal article" date="2015" name="Genome Announc.">
        <title>Draft Genome Sequence of Norvancomycin-Producing Strain Amycolatopsis orientalis CPCC200066.</title>
        <authorList>
            <person name="Lei X."/>
            <person name="Yuan F."/>
            <person name="Shi Y."/>
            <person name="Li X."/>
            <person name="Wang L."/>
            <person name="Hong B."/>
        </authorList>
    </citation>
    <scope>NUCLEOTIDE SEQUENCE [LARGE SCALE GENOMIC DNA]</scope>
    <source>
        <strain evidence="2 3">B-37</strain>
    </source>
</reference>
<evidence type="ECO:0000313" key="3">
    <source>
        <dbReference type="Proteomes" id="UP000093695"/>
    </source>
</evidence>
<dbReference type="AlphaFoldDB" id="A0A193C1J2"/>
<dbReference type="GO" id="GO:0016747">
    <property type="term" value="F:acyltransferase activity, transferring groups other than amino-acyl groups"/>
    <property type="evidence" value="ECO:0007669"/>
    <property type="project" value="TreeGrafter"/>
</dbReference>
<organism evidence="2 3">
    <name type="scientific">Amycolatopsis orientalis</name>
    <name type="common">Nocardia orientalis</name>
    <dbReference type="NCBI Taxonomy" id="31958"/>
    <lineage>
        <taxon>Bacteria</taxon>
        <taxon>Bacillati</taxon>
        <taxon>Actinomycetota</taxon>
        <taxon>Actinomycetes</taxon>
        <taxon>Pseudonocardiales</taxon>
        <taxon>Pseudonocardiaceae</taxon>
        <taxon>Amycolatopsis</taxon>
    </lineage>
</organism>
<keyword evidence="1" id="KW-0472">Membrane</keyword>
<dbReference type="PANTHER" id="PTHR48098:SF1">
    <property type="entry name" value="DIACYLGLYCEROL ACYLTRANSFERASE_MYCOLYLTRANSFERASE AG85A"/>
    <property type="match status" value="1"/>
</dbReference>
<protein>
    <recommendedName>
        <fullName evidence="4">Esterase</fullName>
    </recommendedName>
</protein>
<dbReference type="eggNOG" id="COG0627">
    <property type="taxonomic scope" value="Bacteria"/>
</dbReference>
<dbReference type="KEGG" id="aori:SD37_23385"/>
<dbReference type="RefSeq" id="WP_065912944.1">
    <property type="nucleotide sequence ID" value="NZ_CP016174.1"/>
</dbReference>
<sequence>MNTVLDWDLVRGAVPATVTMAGLAAGAVLLFRRDRRWWTRTVPIVATACTVVTFVAWLIVDVLWKPFPDPVPRSVIAWIGVALGGAGLAIAWQPRRRWSLRGVGALAGVVVVLAAGANINAHFGHYPSLRAAFELPPANEVPFTSVGLATGTPLPRSPERALLEGWQPPATMPKNGVVTQVSIPAATSHFPVTRKAYLYLPPAYRTSPRPLLPVLVLLHGQPGGPRDWIDGGQIATMMDRFAAAHRGVAPVVVMPDATGDAFGNPLCLDSRLGRAETYLAGDVPGWVKATLQIDPDNRKWAVAGYSYGGTCALQLALRRPGTFPTFVDISGQDEPTLGSRAKTVADAFDGDENAFRRFTPIDLLAPRGYPGSAGVLSVGRSDSVFLPQQKRVFEAARRNGIAVTWRETPGSHNWQAWSAGLSDSLTWLAGRMGLVKQ</sequence>
<feature type="transmembrane region" description="Helical" evidence="1">
    <location>
        <begin position="43"/>
        <end position="63"/>
    </location>
</feature>
<evidence type="ECO:0000256" key="1">
    <source>
        <dbReference type="SAM" id="Phobius"/>
    </source>
</evidence>
<dbReference type="Pfam" id="PF00756">
    <property type="entry name" value="Esterase"/>
    <property type="match status" value="1"/>
</dbReference>
<evidence type="ECO:0008006" key="4">
    <source>
        <dbReference type="Google" id="ProtNLM"/>
    </source>
</evidence>
<dbReference type="Proteomes" id="UP000093695">
    <property type="component" value="Chromosome"/>
</dbReference>
<dbReference type="InterPro" id="IPR050583">
    <property type="entry name" value="Mycobacterial_A85_antigen"/>
</dbReference>
<feature type="transmembrane region" description="Helical" evidence="1">
    <location>
        <begin position="75"/>
        <end position="92"/>
    </location>
</feature>
<feature type="transmembrane region" description="Helical" evidence="1">
    <location>
        <begin position="104"/>
        <end position="123"/>
    </location>
</feature>
<feature type="transmembrane region" description="Helical" evidence="1">
    <location>
        <begin position="12"/>
        <end position="31"/>
    </location>
</feature>
<accession>A0A193C1J2</accession>
<dbReference type="InterPro" id="IPR000801">
    <property type="entry name" value="Esterase-like"/>
</dbReference>
<proteinExistence type="predicted"/>
<dbReference type="PANTHER" id="PTHR48098">
    <property type="entry name" value="ENTEROCHELIN ESTERASE-RELATED"/>
    <property type="match status" value="1"/>
</dbReference>
<name>A0A193C1J2_AMYOR</name>
<evidence type="ECO:0000313" key="2">
    <source>
        <dbReference type="EMBL" id="ANN18289.1"/>
    </source>
</evidence>
<dbReference type="Gene3D" id="3.40.50.1820">
    <property type="entry name" value="alpha/beta hydrolase"/>
    <property type="match status" value="1"/>
</dbReference>
<dbReference type="SUPFAM" id="SSF53474">
    <property type="entry name" value="alpha/beta-Hydrolases"/>
    <property type="match status" value="1"/>
</dbReference>
<keyword evidence="1" id="KW-1133">Transmembrane helix</keyword>
<dbReference type="InterPro" id="IPR029058">
    <property type="entry name" value="AB_hydrolase_fold"/>
</dbReference>
<dbReference type="EMBL" id="CP016174">
    <property type="protein sequence ID" value="ANN18289.1"/>
    <property type="molecule type" value="Genomic_DNA"/>
</dbReference>